<dbReference type="EMBL" id="MGEA01000053">
    <property type="protein sequence ID" value="OGL73639.1"/>
    <property type="molecule type" value="Genomic_DNA"/>
</dbReference>
<accession>A0A1F7U5W2</accession>
<proteinExistence type="inferred from homology"/>
<dbReference type="GO" id="GO:0016787">
    <property type="term" value="F:hydrolase activity"/>
    <property type="evidence" value="ECO:0007669"/>
    <property type="project" value="UniProtKB-KW"/>
</dbReference>
<dbReference type="PANTHER" id="PTHR16222:SF24">
    <property type="entry name" value="ADP-RIBOSYLHYDROLASE ARH3"/>
    <property type="match status" value="1"/>
</dbReference>
<dbReference type="Proteomes" id="UP000177088">
    <property type="component" value="Unassembled WGS sequence"/>
</dbReference>
<evidence type="ECO:0000313" key="5">
    <source>
        <dbReference type="Proteomes" id="UP000177088"/>
    </source>
</evidence>
<feature type="binding site" evidence="3">
    <location>
        <position position="308"/>
    </location>
    <ligand>
        <name>Mg(2+)</name>
        <dbReference type="ChEBI" id="CHEBI:18420"/>
        <label>1</label>
    </ligand>
</feature>
<feature type="binding site" evidence="3">
    <location>
        <position position="309"/>
    </location>
    <ligand>
        <name>Mg(2+)</name>
        <dbReference type="ChEBI" id="CHEBI:18420"/>
        <label>1</label>
    </ligand>
</feature>
<comment type="similarity">
    <text evidence="1">Belongs to the ADP-ribosylglycohydrolase family.</text>
</comment>
<keyword evidence="3" id="KW-0479">Metal-binding</keyword>
<keyword evidence="3" id="KW-0460">Magnesium</keyword>
<dbReference type="AlphaFoldDB" id="A0A1F7U5W2"/>
<evidence type="ECO:0000256" key="2">
    <source>
        <dbReference type="ARBA" id="ARBA00022801"/>
    </source>
</evidence>
<feature type="binding site" evidence="3">
    <location>
        <position position="306"/>
    </location>
    <ligand>
        <name>Mg(2+)</name>
        <dbReference type="ChEBI" id="CHEBI:18420"/>
        <label>1</label>
    </ligand>
</feature>
<dbReference type="GO" id="GO:0046872">
    <property type="term" value="F:metal ion binding"/>
    <property type="evidence" value="ECO:0007669"/>
    <property type="project" value="UniProtKB-KW"/>
</dbReference>
<feature type="binding site" evidence="3">
    <location>
        <position position="72"/>
    </location>
    <ligand>
        <name>Mg(2+)</name>
        <dbReference type="ChEBI" id="CHEBI:18420"/>
        <label>1</label>
    </ligand>
</feature>
<dbReference type="Gene3D" id="1.10.4080.10">
    <property type="entry name" value="ADP-ribosylation/Crystallin J1"/>
    <property type="match status" value="1"/>
</dbReference>
<evidence type="ECO:0008006" key="6">
    <source>
        <dbReference type="Google" id="ProtNLM"/>
    </source>
</evidence>
<dbReference type="InterPro" id="IPR050792">
    <property type="entry name" value="ADP-ribosylglycohydrolase"/>
</dbReference>
<comment type="caution">
    <text evidence="4">The sequence shown here is derived from an EMBL/GenBank/DDBJ whole genome shotgun (WGS) entry which is preliminary data.</text>
</comment>
<evidence type="ECO:0000256" key="3">
    <source>
        <dbReference type="PIRSR" id="PIRSR605502-1"/>
    </source>
</evidence>
<organism evidence="4 5">
    <name type="scientific">Candidatus Uhrbacteria bacterium RIFCSPHIGHO2_02_FULL_60_10</name>
    <dbReference type="NCBI Taxonomy" id="1802392"/>
    <lineage>
        <taxon>Bacteria</taxon>
        <taxon>Candidatus Uhriibacteriota</taxon>
    </lineage>
</organism>
<dbReference type="Pfam" id="PF03747">
    <property type="entry name" value="ADP_ribosyl_GH"/>
    <property type="match status" value="1"/>
</dbReference>
<protein>
    <recommendedName>
        <fullName evidence="6">ADP-ribosylglycohydrolase</fullName>
    </recommendedName>
</protein>
<evidence type="ECO:0000313" key="4">
    <source>
        <dbReference type="EMBL" id="OGL73639.1"/>
    </source>
</evidence>
<reference evidence="4 5" key="1">
    <citation type="journal article" date="2016" name="Nat. Commun.">
        <title>Thousands of microbial genomes shed light on interconnected biogeochemical processes in an aquifer system.</title>
        <authorList>
            <person name="Anantharaman K."/>
            <person name="Brown C.T."/>
            <person name="Hug L.A."/>
            <person name="Sharon I."/>
            <person name="Castelle C.J."/>
            <person name="Probst A.J."/>
            <person name="Thomas B.C."/>
            <person name="Singh A."/>
            <person name="Wilkins M.J."/>
            <person name="Karaoz U."/>
            <person name="Brodie E.L."/>
            <person name="Williams K.H."/>
            <person name="Hubbard S.S."/>
            <person name="Banfield J.F."/>
        </authorList>
    </citation>
    <scope>NUCLEOTIDE SEQUENCE [LARGE SCALE GENOMIC DNA]</scope>
</reference>
<gene>
    <name evidence="4" type="ORF">A3C96_03150</name>
</gene>
<feature type="binding site" evidence="3">
    <location>
        <position position="71"/>
    </location>
    <ligand>
        <name>Mg(2+)</name>
        <dbReference type="ChEBI" id="CHEBI:18420"/>
        <label>1</label>
    </ligand>
</feature>
<dbReference type="SUPFAM" id="SSF101478">
    <property type="entry name" value="ADP-ribosylglycohydrolase"/>
    <property type="match status" value="1"/>
</dbReference>
<sequence length="354" mass="37835">MDMDRGKELLRDKFRGCLMGVAIGDALGMPVEMMSPDGIRAQLGPDGITGYTDVIQRKIKGTMKLLRGSTTDDTQLSLAVARSLIRCGGLDLKDQAKELADEWNLTDFGWGRATKLAALDFGTYFSSGGQEGLHWDVPTPEPAKPGESCGNGVAMKVAPLALWSAARTGFEPEPFMTDVMRLGLMTHGDPRASFAAAAVGTVIAALTRPTTSALPDDWRYPCLRTYVSMLAHSLERRFAHFRPLAPTLSEKLETAFAALGNADELRTKVGTGCFSLESVPFALGTFFRHPCNFRTGVLEAVNAGGDADSTASMVGAMIGANVGLSRIPKDLVDGLRNADHILKTADLLLDAALA</sequence>
<name>A0A1F7U5W2_9BACT</name>
<dbReference type="InterPro" id="IPR005502">
    <property type="entry name" value="Ribosyl_crysJ1"/>
</dbReference>
<dbReference type="PANTHER" id="PTHR16222">
    <property type="entry name" value="ADP-RIBOSYLGLYCOHYDROLASE"/>
    <property type="match status" value="1"/>
</dbReference>
<keyword evidence="2" id="KW-0378">Hydrolase</keyword>
<evidence type="ECO:0000256" key="1">
    <source>
        <dbReference type="ARBA" id="ARBA00010702"/>
    </source>
</evidence>
<dbReference type="InterPro" id="IPR036705">
    <property type="entry name" value="Ribosyl_crysJ1_sf"/>
</dbReference>
<feature type="binding site" evidence="3">
    <location>
        <position position="73"/>
    </location>
    <ligand>
        <name>Mg(2+)</name>
        <dbReference type="ChEBI" id="CHEBI:18420"/>
        <label>1</label>
    </ligand>
</feature>
<comment type="cofactor">
    <cofactor evidence="3">
        <name>Mg(2+)</name>
        <dbReference type="ChEBI" id="CHEBI:18420"/>
    </cofactor>
    <text evidence="3">Binds 2 magnesium ions per subunit.</text>
</comment>